<evidence type="ECO:0008006" key="4">
    <source>
        <dbReference type="Google" id="ProtNLM"/>
    </source>
</evidence>
<feature type="transmembrane region" description="Helical" evidence="1">
    <location>
        <begin position="71"/>
        <end position="88"/>
    </location>
</feature>
<dbReference type="STRING" id="1165861.A0A0L0VR64"/>
<keyword evidence="3" id="KW-1185">Reference proteome</keyword>
<sequence length="534" mass="57258">MATVSSQGNQRDSKLFQSLGLAQDVKPINVLAYLASSFVSVSSLVFISASTSFVLTALIHLPADRLGRTNGALILLDELVALPAVLVWGRLADIYGYRAVTVVGHLTVAISLSIYIQSRVEYQLFLSRILLSIGFAALTTMLSTILASMTASRLAPPIPTICEESVDNPNERINLVSRIRKRSLIISQRSSRLSGLIGFTSGLGALFGVFVLLRLPSLFASWSHSPIRQGLEWGIRASFYVASTIALATSILMIFGLCRRGENVWPIKSYSSNSSPTDWKESIQALMLGFKLIKQHRHLIVAYAAGFAARATTIGVTAYIPVFVNQYFTSTGQCQLDRPDAPPEEVKKGCHAAFALASALTGTVQLSALLLSPVVGWMAATYPQPRLLAISNIMSALGFILFGLLPRPNHVLVWPTCILLGLSQITGIVVSLSLCASCRWQIFHSESAISQTRQTESTPLISDSPPPQPDQAPWRDISGAIAGVYSLSGGLGILVGSFGGILSDWSPRAPFFLTGGIASVASLVCILAGHSVDI</sequence>
<comment type="caution">
    <text evidence="2">The sequence shown here is derived from an EMBL/GenBank/DDBJ whole genome shotgun (WGS) entry which is preliminary data.</text>
</comment>
<dbReference type="EMBL" id="AJIL01000027">
    <property type="protein sequence ID" value="KNF01778.1"/>
    <property type="molecule type" value="Genomic_DNA"/>
</dbReference>
<dbReference type="Gene3D" id="1.20.1250.20">
    <property type="entry name" value="MFS general substrate transporter like domains"/>
    <property type="match status" value="2"/>
</dbReference>
<feature type="transmembrane region" description="Helical" evidence="1">
    <location>
        <begin position="122"/>
        <end position="147"/>
    </location>
</feature>
<feature type="transmembrane region" description="Helical" evidence="1">
    <location>
        <begin position="484"/>
        <end position="503"/>
    </location>
</feature>
<dbReference type="PANTHER" id="PTHR23524:SF1">
    <property type="entry name" value="MRH DOMAIN-CONTAINING PROTEIN-RELATED"/>
    <property type="match status" value="1"/>
</dbReference>
<protein>
    <recommendedName>
        <fullName evidence="4">Major facilitator superfamily (MFS) profile domain-containing protein</fullName>
    </recommendedName>
</protein>
<feature type="transmembrane region" description="Helical" evidence="1">
    <location>
        <begin position="193"/>
        <end position="213"/>
    </location>
</feature>
<keyword evidence="1" id="KW-1133">Transmembrane helix</keyword>
<keyword evidence="1" id="KW-0812">Transmembrane</keyword>
<feature type="transmembrane region" description="Helical" evidence="1">
    <location>
        <begin position="411"/>
        <end position="435"/>
    </location>
</feature>
<dbReference type="SUPFAM" id="SSF103473">
    <property type="entry name" value="MFS general substrate transporter"/>
    <property type="match status" value="2"/>
</dbReference>
<feature type="transmembrane region" description="Helical" evidence="1">
    <location>
        <begin position="30"/>
        <end position="59"/>
    </location>
</feature>
<feature type="transmembrane region" description="Helical" evidence="1">
    <location>
        <begin position="387"/>
        <end position="405"/>
    </location>
</feature>
<reference evidence="3" key="1">
    <citation type="submission" date="2014-03" db="EMBL/GenBank/DDBJ databases">
        <title>The Genome Sequence of Puccinia striiformis f. sp. tritici PST-78.</title>
        <authorList>
            <consortium name="The Broad Institute Genome Sequencing Platform"/>
            <person name="Cuomo C."/>
            <person name="Hulbert S."/>
            <person name="Chen X."/>
            <person name="Walker B."/>
            <person name="Young S.K."/>
            <person name="Zeng Q."/>
            <person name="Gargeya S."/>
            <person name="Fitzgerald M."/>
            <person name="Haas B."/>
            <person name="Abouelleil A."/>
            <person name="Alvarado L."/>
            <person name="Arachchi H.M."/>
            <person name="Berlin A.M."/>
            <person name="Chapman S.B."/>
            <person name="Goldberg J."/>
            <person name="Griggs A."/>
            <person name="Gujja S."/>
            <person name="Hansen M."/>
            <person name="Howarth C."/>
            <person name="Imamovic A."/>
            <person name="Larimer J."/>
            <person name="McCowan C."/>
            <person name="Montmayeur A."/>
            <person name="Murphy C."/>
            <person name="Neiman D."/>
            <person name="Pearson M."/>
            <person name="Priest M."/>
            <person name="Roberts A."/>
            <person name="Saif S."/>
            <person name="Shea T."/>
            <person name="Sisk P."/>
            <person name="Sykes S."/>
            <person name="Wortman J."/>
            <person name="Nusbaum C."/>
            <person name="Birren B."/>
        </authorList>
    </citation>
    <scope>NUCLEOTIDE SEQUENCE [LARGE SCALE GENOMIC DNA]</scope>
    <source>
        <strain evidence="3">race PST-78</strain>
    </source>
</reference>
<feature type="transmembrane region" description="Helical" evidence="1">
    <location>
        <begin position="233"/>
        <end position="258"/>
    </location>
</feature>
<dbReference type="AlphaFoldDB" id="A0A0L0VR64"/>
<evidence type="ECO:0000256" key="1">
    <source>
        <dbReference type="SAM" id="Phobius"/>
    </source>
</evidence>
<dbReference type="PANTHER" id="PTHR23524">
    <property type="entry name" value="TRANSPORTER, PUTATIVE (AFU_ORTHOLOGUE AFUA_8G04850)-RELATED"/>
    <property type="match status" value="1"/>
</dbReference>
<dbReference type="Proteomes" id="UP000054564">
    <property type="component" value="Unassembled WGS sequence"/>
</dbReference>
<feature type="transmembrane region" description="Helical" evidence="1">
    <location>
        <begin position="509"/>
        <end position="529"/>
    </location>
</feature>
<evidence type="ECO:0000313" key="3">
    <source>
        <dbReference type="Proteomes" id="UP000054564"/>
    </source>
</evidence>
<gene>
    <name evidence="2" type="ORF">PSTG_04899</name>
</gene>
<organism evidence="2 3">
    <name type="scientific">Puccinia striiformis f. sp. tritici PST-78</name>
    <dbReference type="NCBI Taxonomy" id="1165861"/>
    <lineage>
        <taxon>Eukaryota</taxon>
        <taxon>Fungi</taxon>
        <taxon>Dikarya</taxon>
        <taxon>Basidiomycota</taxon>
        <taxon>Pucciniomycotina</taxon>
        <taxon>Pucciniomycetes</taxon>
        <taxon>Pucciniales</taxon>
        <taxon>Pucciniaceae</taxon>
        <taxon>Puccinia</taxon>
    </lineage>
</organism>
<feature type="transmembrane region" description="Helical" evidence="1">
    <location>
        <begin position="352"/>
        <end position="375"/>
    </location>
</feature>
<feature type="transmembrane region" description="Helical" evidence="1">
    <location>
        <begin position="300"/>
        <end position="320"/>
    </location>
</feature>
<evidence type="ECO:0000313" key="2">
    <source>
        <dbReference type="EMBL" id="KNF01778.1"/>
    </source>
</evidence>
<dbReference type="InterPro" id="IPR036259">
    <property type="entry name" value="MFS_trans_sf"/>
</dbReference>
<keyword evidence="1" id="KW-0472">Membrane</keyword>
<dbReference type="OrthoDB" id="18110at2759"/>
<proteinExistence type="predicted"/>
<name>A0A0L0VR64_9BASI</name>
<feature type="transmembrane region" description="Helical" evidence="1">
    <location>
        <begin position="95"/>
        <end position="116"/>
    </location>
</feature>
<accession>A0A0L0VR64</accession>